<name>A0ABT4VI73_9HYPH</name>
<dbReference type="RefSeq" id="WP_271087848.1">
    <property type="nucleotide sequence ID" value="NZ_JAPJZH010000002.1"/>
</dbReference>
<sequence length="267" mass="27922">MSLLAAKIVSTIVIVLGLSGIAERAGPALAGTLAGLPLGVAIVFFFIGIEQGPMFIADAAAYTIGGFAATLCFNLGYWLVSSRVHRHRFASAIGGGLLAYLIAAVAITQLPLNVWTATLLVAIVAGLSILAMRGHENTVIGSRVKMTWLVVAARAGVAVGVVVAVTGVAAAIGPRWSGLLAGFPIMLFPLLIILQFSYSPEDAYTVIKSFPYGLPSLVVFVLCAWAVFVPLGVPLGFVVSLLASMVWLAGYFVLKRRMAMMRDAEGG</sequence>
<feature type="transmembrane region" description="Helical" evidence="1">
    <location>
        <begin position="210"/>
        <end position="229"/>
    </location>
</feature>
<evidence type="ECO:0008006" key="4">
    <source>
        <dbReference type="Google" id="ProtNLM"/>
    </source>
</evidence>
<keyword evidence="1" id="KW-1133">Transmembrane helix</keyword>
<organism evidence="2 3">
    <name type="scientific">Hoeflea poritis</name>
    <dbReference type="NCBI Taxonomy" id="2993659"/>
    <lineage>
        <taxon>Bacteria</taxon>
        <taxon>Pseudomonadati</taxon>
        <taxon>Pseudomonadota</taxon>
        <taxon>Alphaproteobacteria</taxon>
        <taxon>Hyphomicrobiales</taxon>
        <taxon>Rhizobiaceae</taxon>
        <taxon>Hoeflea</taxon>
    </lineage>
</organism>
<dbReference type="Proteomes" id="UP001148313">
    <property type="component" value="Unassembled WGS sequence"/>
</dbReference>
<dbReference type="EMBL" id="JAPJZH010000002">
    <property type="protein sequence ID" value="MDA4844314.1"/>
    <property type="molecule type" value="Genomic_DNA"/>
</dbReference>
<gene>
    <name evidence="2" type="ORF">OOZ53_03090</name>
</gene>
<feature type="transmembrane region" description="Helical" evidence="1">
    <location>
        <begin position="29"/>
        <end position="49"/>
    </location>
</feature>
<keyword evidence="1" id="KW-0472">Membrane</keyword>
<feature type="transmembrane region" description="Helical" evidence="1">
    <location>
        <begin position="55"/>
        <end position="77"/>
    </location>
</feature>
<feature type="transmembrane region" description="Helical" evidence="1">
    <location>
        <begin position="89"/>
        <end position="108"/>
    </location>
</feature>
<keyword evidence="3" id="KW-1185">Reference proteome</keyword>
<feature type="transmembrane region" description="Helical" evidence="1">
    <location>
        <begin position="6"/>
        <end position="22"/>
    </location>
</feature>
<protein>
    <recommendedName>
        <fullName evidence="4">Permease</fullName>
    </recommendedName>
</protein>
<keyword evidence="1" id="KW-0812">Transmembrane</keyword>
<feature type="transmembrane region" description="Helical" evidence="1">
    <location>
        <begin position="114"/>
        <end position="134"/>
    </location>
</feature>
<evidence type="ECO:0000313" key="3">
    <source>
        <dbReference type="Proteomes" id="UP001148313"/>
    </source>
</evidence>
<feature type="transmembrane region" description="Helical" evidence="1">
    <location>
        <begin position="235"/>
        <end position="254"/>
    </location>
</feature>
<feature type="transmembrane region" description="Helical" evidence="1">
    <location>
        <begin position="146"/>
        <end position="172"/>
    </location>
</feature>
<proteinExistence type="predicted"/>
<reference evidence="2" key="1">
    <citation type="submission" date="2022-11" db="EMBL/GenBank/DDBJ databases">
        <title>Hoeflea poritis sp. nov., isolated from scleractinian coral Porites lutea.</title>
        <authorList>
            <person name="Zhang G."/>
            <person name="Wei Q."/>
            <person name="Cai L."/>
        </authorList>
    </citation>
    <scope>NUCLEOTIDE SEQUENCE</scope>
    <source>
        <strain evidence="2">E7-10</strain>
    </source>
</reference>
<comment type="caution">
    <text evidence="2">The sequence shown here is derived from an EMBL/GenBank/DDBJ whole genome shotgun (WGS) entry which is preliminary data.</text>
</comment>
<evidence type="ECO:0000256" key="1">
    <source>
        <dbReference type="SAM" id="Phobius"/>
    </source>
</evidence>
<evidence type="ECO:0000313" key="2">
    <source>
        <dbReference type="EMBL" id="MDA4844314.1"/>
    </source>
</evidence>
<accession>A0ABT4VI73</accession>
<feature type="transmembrane region" description="Helical" evidence="1">
    <location>
        <begin position="178"/>
        <end position="198"/>
    </location>
</feature>